<dbReference type="NCBIfam" id="NF010294">
    <property type="entry name" value="PRK13734.1"/>
    <property type="match status" value="1"/>
</dbReference>
<accession>A0A9Q9T0X5</accession>
<feature type="transmembrane region" description="Helical" evidence="11">
    <location>
        <begin position="102"/>
        <end position="121"/>
    </location>
</feature>
<keyword evidence="9 11" id="KW-0472">Membrane</keyword>
<organism evidence="12">
    <name type="scientific">Klebsiella aerogenes</name>
    <name type="common">Enterobacter aerogenes</name>
    <dbReference type="NCBI Taxonomy" id="548"/>
    <lineage>
        <taxon>Bacteria</taxon>
        <taxon>Pseudomonadati</taxon>
        <taxon>Pseudomonadota</taxon>
        <taxon>Gammaproteobacteria</taxon>
        <taxon>Enterobacterales</taxon>
        <taxon>Enterobacteriaceae</taxon>
        <taxon>Klebsiella/Raoultella group</taxon>
        <taxon>Klebsiella</taxon>
    </lineage>
</organism>
<evidence type="ECO:0000256" key="11">
    <source>
        <dbReference type="SAM" id="Phobius"/>
    </source>
</evidence>
<geneLocation type="plasmid" evidence="12">
    <name>pKA36387-KPC2</name>
</geneLocation>
<keyword evidence="6" id="KW-0997">Cell inner membrane</keyword>
<proteinExistence type="inferred from homology"/>
<dbReference type="InterPro" id="IPR008873">
    <property type="entry name" value="TraA"/>
</dbReference>
<keyword evidence="12" id="KW-0614">Plasmid</keyword>
<keyword evidence="7" id="KW-0964">Secreted</keyword>
<feature type="transmembrane region" description="Helical" evidence="11">
    <location>
        <begin position="78"/>
        <end position="95"/>
    </location>
</feature>
<comment type="subcellular location">
    <subcellularLocation>
        <location evidence="1">Cell inner membrane</location>
        <topology evidence="1">Multi-pass membrane protein</topology>
    </subcellularLocation>
    <subcellularLocation>
        <location evidence="2">Secreted</location>
    </subcellularLocation>
</comment>
<sequence>MNTVLTVQGSSVAVENKKSVLSRIFNKKNVLKAAKGILPLAVLAAVFPQAALATTTGTDLMKTGDGTVKATFGSGSSVVKWVILAEVIVGGIMYMMTKNVKFLAGFAILSVFVTVGMSVAGY</sequence>
<keyword evidence="11" id="KW-1133">Transmembrane helix</keyword>
<evidence type="ECO:0000256" key="8">
    <source>
        <dbReference type="ARBA" id="ARBA00022971"/>
    </source>
</evidence>
<evidence type="ECO:0000256" key="2">
    <source>
        <dbReference type="ARBA" id="ARBA00004613"/>
    </source>
</evidence>
<reference evidence="12" key="1">
    <citation type="submission" date="2022-09" db="EMBL/GenBank/DDBJ databases">
        <title>Emergence of IncN[pMLST15] plasmids harboring a novel non-Tn4401-elements driving KPC-2 carbapenem-resistance.</title>
        <authorList>
            <person name="Yao Y."/>
            <person name="Falgenhauer L."/>
            <person name="Falgenhauer J."/>
            <person name="Imirzalioglu C."/>
            <person name="Chakraborty T."/>
        </authorList>
    </citation>
    <scope>NUCLEOTIDE SEQUENCE</scope>
    <source>
        <strain evidence="12">NRZ-36387</strain>
        <plasmid evidence="12">pKA36387-KPC2</plasmid>
    </source>
</reference>
<protein>
    <recommendedName>
        <fullName evidence="4">Pilin</fullName>
    </recommendedName>
</protein>
<evidence type="ECO:0000256" key="7">
    <source>
        <dbReference type="ARBA" id="ARBA00022525"/>
    </source>
</evidence>
<comment type="similarity">
    <text evidence="3">Belongs to the TraA family.</text>
</comment>
<evidence type="ECO:0000256" key="3">
    <source>
        <dbReference type="ARBA" id="ARBA00009586"/>
    </source>
</evidence>
<dbReference type="NCBIfam" id="TIGR02758">
    <property type="entry name" value="TraA_TIGR"/>
    <property type="match status" value="1"/>
</dbReference>
<dbReference type="EMBL" id="CP104947">
    <property type="protein sequence ID" value="UYA94029.1"/>
    <property type="molecule type" value="Genomic_DNA"/>
</dbReference>
<dbReference type="GO" id="GO:0005576">
    <property type="term" value="C:extracellular region"/>
    <property type="evidence" value="ECO:0007669"/>
    <property type="project" value="UniProtKB-SubCell"/>
</dbReference>
<dbReference type="GO" id="GO:0005886">
    <property type="term" value="C:plasma membrane"/>
    <property type="evidence" value="ECO:0007669"/>
    <property type="project" value="UniProtKB-SubCell"/>
</dbReference>
<evidence type="ECO:0000313" key="12">
    <source>
        <dbReference type="EMBL" id="UYA94029.1"/>
    </source>
</evidence>
<evidence type="ECO:0000256" key="4">
    <source>
        <dbReference type="ARBA" id="ARBA00018586"/>
    </source>
</evidence>
<evidence type="ECO:0000256" key="10">
    <source>
        <dbReference type="ARBA" id="ARBA00026027"/>
    </source>
</evidence>
<evidence type="ECO:0000256" key="6">
    <source>
        <dbReference type="ARBA" id="ARBA00022519"/>
    </source>
</evidence>
<keyword evidence="5" id="KW-1003">Cell membrane</keyword>
<comment type="subunit">
    <text evidence="10">Monomer. Interacts with itself to form filaments; also interacts with TraQ.</text>
</comment>
<dbReference type="Pfam" id="PF05513">
    <property type="entry name" value="TraA"/>
    <property type="match status" value="1"/>
</dbReference>
<evidence type="ECO:0000256" key="5">
    <source>
        <dbReference type="ARBA" id="ARBA00022475"/>
    </source>
</evidence>
<keyword evidence="11" id="KW-0812">Transmembrane</keyword>
<evidence type="ECO:0000256" key="9">
    <source>
        <dbReference type="ARBA" id="ARBA00023136"/>
    </source>
</evidence>
<evidence type="ECO:0000256" key="1">
    <source>
        <dbReference type="ARBA" id="ARBA00004429"/>
    </source>
</evidence>
<dbReference type="AlphaFoldDB" id="A0A9Q9T0X5"/>
<keyword evidence="8" id="KW-0184">Conjugation</keyword>
<gene>
    <name evidence="12" type="primary">traA</name>
    <name evidence="12" type="ORF">KKS27_p00670</name>
</gene>
<name>A0A9Q9T0X5_KLEAE</name>
<feature type="transmembrane region" description="Helical" evidence="11">
    <location>
        <begin position="37"/>
        <end position="58"/>
    </location>
</feature>
<dbReference type="RefSeq" id="WP_001568105.1">
    <property type="nucleotide sequence ID" value="NZ_CP104947.1"/>
</dbReference>